<dbReference type="Gene3D" id="3.90.550.10">
    <property type="entry name" value="Spore Coat Polysaccharide Biosynthesis Protein SpsA, Chain A"/>
    <property type="match status" value="1"/>
</dbReference>
<dbReference type="RefSeq" id="WP_012167541.1">
    <property type="nucleotide sequence ID" value="NC_009928.1"/>
</dbReference>
<dbReference type="CAZy" id="GT2">
    <property type="family name" value="Glycosyltransferase Family 2"/>
</dbReference>
<keyword evidence="2" id="KW-0614">Plasmid</keyword>
<dbReference type="PANTHER" id="PTHR43685:SF11">
    <property type="entry name" value="GLYCOSYLTRANSFERASE TAGX-RELATED"/>
    <property type="match status" value="1"/>
</dbReference>
<protein>
    <recommendedName>
        <fullName evidence="1">Glycosyltransferase 2-like domain-containing protein</fullName>
    </recommendedName>
</protein>
<dbReference type="AlphaFoldDB" id="A8ZN26"/>
<dbReference type="EMBL" id="CP000840">
    <property type="protein sequence ID" value="ABW32225.1"/>
    <property type="molecule type" value="Genomic_DNA"/>
</dbReference>
<dbReference type="PANTHER" id="PTHR43685">
    <property type="entry name" value="GLYCOSYLTRANSFERASE"/>
    <property type="match status" value="1"/>
</dbReference>
<name>A8ZN26_ACAM1</name>
<dbReference type="InterPro" id="IPR050834">
    <property type="entry name" value="Glycosyltransf_2"/>
</dbReference>
<dbReference type="KEGG" id="amr:AM1_C0295"/>
<evidence type="ECO:0000313" key="3">
    <source>
        <dbReference type="Proteomes" id="UP000000268"/>
    </source>
</evidence>
<dbReference type="Proteomes" id="UP000000268">
    <property type="component" value="Plasmid pREB3"/>
</dbReference>
<gene>
    <name evidence="2" type="ordered locus">AM1_C0295</name>
</gene>
<evidence type="ECO:0000313" key="2">
    <source>
        <dbReference type="EMBL" id="ABW32225.1"/>
    </source>
</evidence>
<evidence type="ECO:0000259" key="1">
    <source>
        <dbReference type="Pfam" id="PF00535"/>
    </source>
</evidence>
<sequence length="251" mass="29327">MLNQADLDFEWVIINDGKDAGTRQFIQSTELPFAHQYLEIDHPPEGFGLCIARNLGIDAARGEYICYLDDDNSLRAEFVATINTWIEQQPQCRFFLPQQWRRRDVLKDGQVIKQGTPFVSPHPETTLKDLITQRSLFDSNGFTHQRIGAPRWNPHYRIFCDYEFFLQCISQCDITWGEQFFFNPKVLVNYIQTTDGIIGQSGYVEWARELQQLYDERLAYGGIRADWADWMPQAIQKYQQKSQTPLPAFAR</sequence>
<organism evidence="2 3">
    <name type="scientific">Acaryochloris marina (strain MBIC 11017)</name>
    <dbReference type="NCBI Taxonomy" id="329726"/>
    <lineage>
        <taxon>Bacteria</taxon>
        <taxon>Bacillati</taxon>
        <taxon>Cyanobacteriota</taxon>
        <taxon>Cyanophyceae</taxon>
        <taxon>Acaryochloridales</taxon>
        <taxon>Acaryochloridaceae</taxon>
        <taxon>Acaryochloris</taxon>
    </lineage>
</organism>
<geneLocation type="plasmid" evidence="2 3">
    <name>pREB3</name>
</geneLocation>
<dbReference type="SUPFAM" id="SSF53448">
    <property type="entry name" value="Nucleotide-diphospho-sugar transferases"/>
    <property type="match status" value="1"/>
</dbReference>
<dbReference type="InterPro" id="IPR001173">
    <property type="entry name" value="Glyco_trans_2-like"/>
</dbReference>
<dbReference type="InterPro" id="IPR029044">
    <property type="entry name" value="Nucleotide-diphossugar_trans"/>
</dbReference>
<dbReference type="CDD" id="cd00761">
    <property type="entry name" value="Glyco_tranf_GTA_type"/>
    <property type="match status" value="1"/>
</dbReference>
<reference evidence="2 3" key="1">
    <citation type="journal article" date="2008" name="Proc. Natl. Acad. Sci. U.S.A.">
        <title>Niche adaptation and genome expansion in the chlorophyll d-producing cyanobacterium Acaryochloris marina.</title>
        <authorList>
            <person name="Swingley W.D."/>
            <person name="Chen M."/>
            <person name="Cheung P.C."/>
            <person name="Conrad A.L."/>
            <person name="Dejesa L.C."/>
            <person name="Hao J."/>
            <person name="Honchak B.M."/>
            <person name="Karbach L.E."/>
            <person name="Kurdoglu A."/>
            <person name="Lahiri S."/>
            <person name="Mastrian S.D."/>
            <person name="Miyashita H."/>
            <person name="Page L."/>
            <person name="Ramakrishna P."/>
            <person name="Satoh S."/>
            <person name="Sattley W.M."/>
            <person name="Shimada Y."/>
            <person name="Taylor H.L."/>
            <person name="Tomo T."/>
            <person name="Tsuchiya T."/>
            <person name="Wang Z.T."/>
            <person name="Raymond J."/>
            <person name="Mimuro M."/>
            <person name="Blankenship R.E."/>
            <person name="Touchman J.W."/>
        </authorList>
    </citation>
    <scope>NUCLEOTIDE SEQUENCE [LARGE SCALE GENOMIC DNA]</scope>
    <source>
        <strain evidence="3">MBIC 11017</strain>
        <plasmid evidence="3">Plasmid pREB3</plasmid>
    </source>
</reference>
<proteinExistence type="predicted"/>
<accession>A8ZN26</accession>
<dbReference type="Pfam" id="PF00535">
    <property type="entry name" value="Glycos_transf_2"/>
    <property type="match status" value="1"/>
</dbReference>
<dbReference type="HOGENOM" id="CLU_1052296_0_0_3"/>
<keyword evidence="3" id="KW-1185">Reference proteome</keyword>
<feature type="domain" description="Glycosyltransferase 2-like" evidence="1">
    <location>
        <begin position="2"/>
        <end position="88"/>
    </location>
</feature>